<evidence type="ECO:0000259" key="1">
    <source>
        <dbReference type="Pfam" id="PF13349"/>
    </source>
</evidence>
<evidence type="ECO:0000313" key="2">
    <source>
        <dbReference type="EMBL" id="RGC10365.1"/>
    </source>
</evidence>
<organism evidence="2 3">
    <name type="scientific">Clostridium innocuum</name>
    <dbReference type="NCBI Taxonomy" id="1522"/>
    <lineage>
        <taxon>Bacteria</taxon>
        <taxon>Bacillati</taxon>
        <taxon>Bacillota</taxon>
        <taxon>Clostridia</taxon>
        <taxon>Eubacteriales</taxon>
        <taxon>Clostridiaceae</taxon>
        <taxon>Clostridium</taxon>
    </lineage>
</organism>
<dbReference type="RefSeq" id="WP_117444698.1">
    <property type="nucleotide sequence ID" value="NZ_JAJFEN010000044.1"/>
</dbReference>
<name>A0A3E2VI90_CLOIN</name>
<reference evidence="2 3" key="1">
    <citation type="submission" date="2018-08" db="EMBL/GenBank/DDBJ databases">
        <title>A genome reference for cultivated species of the human gut microbiota.</title>
        <authorList>
            <person name="Zou Y."/>
            <person name="Xue W."/>
            <person name="Luo G."/>
        </authorList>
    </citation>
    <scope>NUCLEOTIDE SEQUENCE [LARGE SCALE GENOMIC DNA]</scope>
    <source>
        <strain evidence="2 3">OF01-2LB</strain>
    </source>
</reference>
<dbReference type="AlphaFoldDB" id="A0A3E2VI90"/>
<proteinExistence type="predicted"/>
<dbReference type="Proteomes" id="UP000260025">
    <property type="component" value="Unassembled WGS sequence"/>
</dbReference>
<protein>
    <recommendedName>
        <fullName evidence="1">DUF4097 domain-containing protein</fullName>
    </recommendedName>
</protein>
<dbReference type="OrthoDB" id="1652639at2"/>
<dbReference type="InterPro" id="IPR025164">
    <property type="entry name" value="Toastrack_DUF4097"/>
</dbReference>
<gene>
    <name evidence="2" type="ORF">DXA38_19825</name>
</gene>
<sequence>MKKHRGIRALVLVSIALMILGSLCIGVGIAKGGDLRYLHVGKDTVDWWPFKGSFGIQLDNTLSFTSWEDEEYSYKERWDQPLQEVKSLSLDIRLGDVRVERGKENKITFLDIRKETVKVKQEKGVITISVDNADVFKGNHHETVIITLKDTQYERIHINNKLGDVQLASLSAKHISVEEKLGDITLENIVSRDLTIAQSAGDIEVDGQLYGNSVVKNSMGDIVIHVRGSQKDYRYRVKNTMGDTQIQNREWELQCDTEEGNRSSNNYLQLYSSMGDIDLQFER</sequence>
<comment type="caution">
    <text evidence="2">The sequence shown here is derived from an EMBL/GenBank/DDBJ whole genome shotgun (WGS) entry which is preliminary data.</text>
</comment>
<dbReference type="EMBL" id="QVEV01000045">
    <property type="protein sequence ID" value="RGC10365.1"/>
    <property type="molecule type" value="Genomic_DNA"/>
</dbReference>
<accession>A0A3E2VI90</accession>
<dbReference type="Pfam" id="PF13349">
    <property type="entry name" value="DUF4097"/>
    <property type="match status" value="1"/>
</dbReference>
<feature type="domain" description="DUF4097" evidence="1">
    <location>
        <begin position="146"/>
        <end position="279"/>
    </location>
</feature>
<dbReference type="Gene3D" id="2.160.20.120">
    <property type="match status" value="1"/>
</dbReference>
<evidence type="ECO:0000313" key="3">
    <source>
        <dbReference type="Proteomes" id="UP000260025"/>
    </source>
</evidence>